<feature type="region of interest" description="Disordered" evidence="1">
    <location>
        <begin position="882"/>
        <end position="902"/>
    </location>
</feature>
<dbReference type="InterPro" id="IPR022385">
    <property type="entry name" value="Rhs_assc_core"/>
</dbReference>
<dbReference type="InterPro" id="IPR031325">
    <property type="entry name" value="RHS_repeat"/>
</dbReference>
<keyword evidence="5" id="KW-1185">Reference proteome</keyword>
<feature type="compositionally biased region" description="Polar residues" evidence="1">
    <location>
        <begin position="883"/>
        <end position="902"/>
    </location>
</feature>
<keyword evidence="2" id="KW-0732">Signal</keyword>
<dbReference type="Proteomes" id="UP000198878">
    <property type="component" value="Unassembled WGS sequence"/>
</dbReference>
<proteinExistence type="predicted"/>
<dbReference type="InterPro" id="IPR050708">
    <property type="entry name" value="T6SS_VgrG/RHS"/>
</dbReference>
<dbReference type="Pfam" id="PF05593">
    <property type="entry name" value="RHS_repeat"/>
    <property type="match status" value="1"/>
</dbReference>
<dbReference type="NCBIfam" id="TIGR03696">
    <property type="entry name" value="Rhs_assc_core"/>
    <property type="match status" value="1"/>
</dbReference>
<evidence type="ECO:0000256" key="1">
    <source>
        <dbReference type="SAM" id="MobiDB-lite"/>
    </source>
</evidence>
<organism evidence="4 5">
    <name type="scientific">Amycolatopsis pretoriensis</name>
    <dbReference type="NCBI Taxonomy" id="218821"/>
    <lineage>
        <taxon>Bacteria</taxon>
        <taxon>Bacillati</taxon>
        <taxon>Actinomycetota</taxon>
        <taxon>Actinomycetes</taxon>
        <taxon>Pseudonocardiales</taxon>
        <taxon>Pseudonocardiaceae</taxon>
        <taxon>Amycolatopsis</taxon>
    </lineage>
</organism>
<dbReference type="InterPro" id="IPR036844">
    <property type="entry name" value="Hint_dom_sf"/>
</dbReference>
<dbReference type="SMART" id="SM00306">
    <property type="entry name" value="HintN"/>
    <property type="match status" value="1"/>
</dbReference>
<feature type="region of interest" description="Disordered" evidence="1">
    <location>
        <begin position="1594"/>
        <end position="1615"/>
    </location>
</feature>
<dbReference type="InterPro" id="IPR006141">
    <property type="entry name" value="Intein_N"/>
</dbReference>
<dbReference type="PROSITE" id="PS50818">
    <property type="entry name" value="INTEIN_C_TER"/>
    <property type="match status" value="1"/>
</dbReference>
<dbReference type="Gene3D" id="2.170.16.10">
    <property type="entry name" value="Hedgehog/Intein (Hint) domain"/>
    <property type="match status" value="1"/>
</dbReference>
<dbReference type="InterPro" id="IPR028190">
    <property type="entry name" value="Ntox21"/>
</dbReference>
<dbReference type="Pfam" id="PF15526">
    <property type="entry name" value="Ntox21"/>
    <property type="match status" value="1"/>
</dbReference>
<gene>
    <name evidence="4" type="ORF">SAMN05421837_103912</name>
</gene>
<dbReference type="GO" id="GO:0016539">
    <property type="term" value="P:intein-mediated protein splicing"/>
    <property type="evidence" value="ECO:0007669"/>
    <property type="project" value="InterPro"/>
</dbReference>
<accession>A0A1H5QQB0</accession>
<dbReference type="PROSITE" id="PS50817">
    <property type="entry name" value="INTEIN_N_TER"/>
    <property type="match status" value="1"/>
</dbReference>
<evidence type="ECO:0000313" key="4">
    <source>
        <dbReference type="EMBL" id="SEF27511.1"/>
    </source>
</evidence>
<dbReference type="CDD" id="cd20685">
    <property type="entry name" value="CdiA-CT_Ecl_RNase-like"/>
    <property type="match status" value="1"/>
</dbReference>
<evidence type="ECO:0000259" key="3">
    <source>
        <dbReference type="SMART" id="SM00306"/>
    </source>
</evidence>
<dbReference type="InterPro" id="IPR003587">
    <property type="entry name" value="Hint_dom_N"/>
</dbReference>
<dbReference type="EMBL" id="FNUJ01000003">
    <property type="protein sequence ID" value="SEF27511.1"/>
    <property type="molecule type" value="Genomic_DNA"/>
</dbReference>
<feature type="domain" description="Hint" evidence="3">
    <location>
        <begin position="2019"/>
        <end position="2117"/>
    </location>
</feature>
<dbReference type="SUPFAM" id="SSF51294">
    <property type="entry name" value="Hedgehog/intein (Hint) domain"/>
    <property type="match status" value="1"/>
</dbReference>
<dbReference type="Pfam" id="PF07591">
    <property type="entry name" value="PT-HINT"/>
    <property type="match status" value="1"/>
</dbReference>
<dbReference type="InterPro" id="IPR038181">
    <property type="entry name" value="Ntox21_sf"/>
</dbReference>
<feature type="compositionally biased region" description="Polar residues" evidence="1">
    <location>
        <begin position="1601"/>
        <end position="1615"/>
    </location>
</feature>
<reference evidence="5" key="1">
    <citation type="submission" date="2016-10" db="EMBL/GenBank/DDBJ databases">
        <authorList>
            <person name="Varghese N."/>
            <person name="Submissions S."/>
        </authorList>
    </citation>
    <scope>NUCLEOTIDE SEQUENCE [LARGE SCALE GENOMIC DNA]</scope>
    <source>
        <strain evidence="5">DSM 44654</strain>
    </source>
</reference>
<feature type="chain" id="PRO_5011451169" evidence="2">
    <location>
        <begin position="35"/>
        <end position="2265"/>
    </location>
</feature>
<dbReference type="Gene3D" id="3.10.380.20">
    <property type="entry name" value="Novel toxin 21 (CdiA), C-terminal domain"/>
    <property type="match status" value="1"/>
</dbReference>
<feature type="signal peptide" evidence="2">
    <location>
        <begin position="1"/>
        <end position="34"/>
    </location>
</feature>
<dbReference type="Gene3D" id="2.180.10.10">
    <property type="entry name" value="RHS repeat-associated core"/>
    <property type="match status" value="1"/>
</dbReference>
<dbReference type="InterPro" id="IPR030934">
    <property type="entry name" value="Intein_C"/>
</dbReference>
<dbReference type="CDD" id="cd00081">
    <property type="entry name" value="Hint"/>
    <property type="match status" value="1"/>
</dbReference>
<name>A0A1H5QQB0_9PSEU</name>
<evidence type="ECO:0000313" key="5">
    <source>
        <dbReference type="Proteomes" id="UP000198878"/>
    </source>
</evidence>
<dbReference type="PANTHER" id="PTHR32305:SF17">
    <property type="entry name" value="TRNA NUCLEASE WAPA"/>
    <property type="match status" value="1"/>
</dbReference>
<dbReference type="NCBIfam" id="TIGR01643">
    <property type="entry name" value="YD_repeat_2x"/>
    <property type="match status" value="5"/>
</dbReference>
<dbReference type="STRING" id="218821.SAMN05421837_103912"/>
<dbReference type="PANTHER" id="PTHR32305">
    <property type="match status" value="1"/>
</dbReference>
<protein>
    <submittedName>
        <fullName evidence="4">Intein C-terminal splicing region/intein N-terminal splicing region/RHS repeat-associated core domain-containing protein</fullName>
    </submittedName>
</protein>
<feature type="region of interest" description="Disordered" evidence="1">
    <location>
        <begin position="823"/>
        <end position="842"/>
    </location>
</feature>
<dbReference type="InterPro" id="IPR006530">
    <property type="entry name" value="YD"/>
</dbReference>
<evidence type="ECO:0000256" key="2">
    <source>
        <dbReference type="SAM" id="SignalP"/>
    </source>
</evidence>
<sequence length="2265" mass="241528">MRESARWARLSRSSRVTAAVLAVVMLGSGGTAVAAPAAPGGNWSVPPGQKEKSVPVSPVTAGKPAEIKIGTPPVTPPVWPAAKDTDVDLAPAATQQLRAADTPVRLGRVAAAAKPAKVHVKVADHQAAEALGLDGVVLSVTGAAGSPVRVGLDYSGFANAFGGGWSDRLRLFTLPACALSTPDKPECRKRTPIAGSANDAKAKQVTADVVTGGGTQVLAATAAASGSAGSTTAMPLSAAGDWSGGGSGGDFSYSYPFTTPKAPNGAAPNLALSYSSGSIDGLTSATNNQASWIGDGWDFTPGGFIERHYKGCSEDLGGNNGQTKTGDQCWGPDNASLVLGGRSTQLIKVTDTLWRPKSDDGSKVELLTGAENGVSHGQHWRVTTGDGTQYYFGLNHLPGWTSGKPETQSAWTVPVFGNNDGEDCYKANDFAHSWCQQGWRWNLDYSVDPHGNVSTYYYQPEKNSYGLNLNVTSAGTSYVAGGYPLRVEYGLRLKDGSVYGSGPSNQVVFDTAERCIPDASFDCAPAKLTAANASHWPDVPFDQICAEGATCDYGAPAFFTRKRLTAVRTQYFTGTTPHDIDQWDLVQSYPGSGDAAPPAPWLNSITHTGKAGAAPIKLPPTQFDRYIFPNRVDTLGDKYAAITRSRLKEIRTETGGRITVAYSAQDCVPGVKMPASPETDTYRCFASYWSPPEAKDPVLDWFHKYVVVDVKEEDLTGGSVPVETHYDYPDNTAAWHYDDSQFTPDDRRTWNQWRGYNVVTTSIGAPGKTKTVTESLYLRGMNGDHLPSGSRQVSVADSDGGSIVDDDFLQGYVRESRTKLDDGTTVDSASVNEPWKRGPTATSADGRLKAYMLDTKEVRGRTLLSDGKTYRRTLVKKQFDDNGMTTQVEDQGDTSTPSDDTCTNTTYVPNTAGMFDRSSTVVMFGGTCAGTQTAANSITDVKVAYDHQAVGQPPTKGDITEQDTLDTWDAGGKHYVATAKNSYDDLGRETESTDVFGSVSKTAFVPETGGPVTQTKATNPLGWTSTTTLEPARGNPTTSVDVNGVSTDIDYDALGRKTAVWTPGRLRSQTASATFEYGGDQTTPTFVRTKTLQDTTKYTDAYTIYDGLGRTRQTQVPAQGGGRIIADTLYDSRGLQFKTNAPYYNDASGPNATLVTAADNTMPAQTVTEYDRRARPTASILVSKGVEQWRTTTRYEGERTTTIPPAGGSPSTVVTDVQGQTAQRLQYTNGYTPGAANPADVTNYTYNAAGAPTSVQDSAGNVWSTKYDLRGRKVEQNDPDAGRSTFTYDQGGQLKTTTDARNQTLVYTYDALGRKIRENKDSDTGPQLATWTYDTVPHGLGMPASSTRWDGADAYTNRVVAYDAFSRPTKTAVDVPAKEDALKGSYEFSTKYTATGAVAETVSPAAGNLHQEHIVRSYTDLGLPSTTYALDSTTGARTDLASATGYTSLNEMSTLQLDSATSVANVGVTQTYDEVTRRAQTTTVSRETQVGAELSKRTYTYDPAGNVRKIADTPAGATADVQCFDYDYLQRMTDAWTPSSADCSTAKSASALGGAAPYWKSYTFDKTGNRKTQVEHKAAGDVTTTYSYPASGASAVRPHALQQTDTAGPNGTATAGYTYDEAGSVKTRNVGGDTQTYTYDAEGRTATATDPTGTSAYVYDADGNRLITHDPTGATLSIGDLEIFQTAGTHASTAIRYYSHGGTQVAERVGTSGLRWMLGDLHGTNGLSITQGTLQPNQRYTDPFGNVRAQTSTWPDKHGFVGGYQDTTGLTHLGARDYDPVTGRFTKVDPVLTPDLPQTLNAYAYANNSPVTESDPSGLSACHSMGSDGLLCNPGTPQAEGCSWNSNCNVVGHHTQQEIDKRNGRDVYAKTVQNSGISQEAYKNAQEVVKKSKWDVFVEAAGELVKGLIGWDDIKDCVTQGAFGACVRTIINFIPWGKILKAGEIIADFWKGAKALITFGKEVEKAEKVIVDTEKVLADANKAANAAADAERAVSEVSHGAQEAKGAAESAESGASCMLHSFVAGTRVLLADGSTKPIEQVHDGDEVQTTDPSTGTTESHKVVGTLVHSDEQERTEVTLDSGATLVATDWHPVWVEEVGDWVAIGSLTAGEHLHSADGRSVEVKSVRYFEQQASVYDLTVDGVHDYYVVAGAVDVLVHNCPAAAGGAERRTGPVLPREQADQVAGALGYRPTKFRSAGNAKVWMNKKAPASERYITWDRTGHKRGIFKGGSAPDAFSSTTSAGRSGTYDVGYSSAEGPFLTWVGK</sequence>